<dbReference type="InterPro" id="IPR003439">
    <property type="entry name" value="ABC_transporter-like_ATP-bd"/>
</dbReference>
<dbReference type="RefSeq" id="WP_406830386.1">
    <property type="nucleotide sequence ID" value="NZ_CP157483.1"/>
</dbReference>
<dbReference type="Pfam" id="PF00005">
    <property type="entry name" value="ABC_tran"/>
    <property type="match status" value="2"/>
</dbReference>
<dbReference type="SMART" id="SM00382">
    <property type="entry name" value="AAA"/>
    <property type="match status" value="2"/>
</dbReference>
<dbReference type="PROSITE" id="PS00211">
    <property type="entry name" value="ABC_TRANSPORTER_1"/>
    <property type="match status" value="2"/>
</dbReference>
<comment type="similarity">
    <text evidence="1">Belongs to the ABC transporter superfamily.</text>
</comment>
<feature type="domain" description="ABC transporter" evidence="6">
    <location>
        <begin position="297"/>
        <end position="518"/>
    </location>
</feature>
<dbReference type="InterPro" id="IPR050095">
    <property type="entry name" value="ECF_ABC_transporter_ATP-bd"/>
</dbReference>
<feature type="region of interest" description="Disordered" evidence="5">
    <location>
        <begin position="261"/>
        <end position="291"/>
    </location>
</feature>
<dbReference type="EMBL" id="CP157483">
    <property type="protein sequence ID" value="XBO42962.1"/>
    <property type="molecule type" value="Genomic_DNA"/>
</dbReference>
<organism evidence="7">
    <name type="scientific">Pedococcus sp. KACC 23699</name>
    <dbReference type="NCBI Taxonomy" id="3149228"/>
    <lineage>
        <taxon>Bacteria</taxon>
        <taxon>Bacillati</taxon>
        <taxon>Actinomycetota</taxon>
        <taxon>Actinomycetes</taxon>
        <taxon>Micrococcales</taxon>
        <taxon>Intrasporangiaceae</taxon>
        <taxon>Pedococcus</taxon>
    </lineage>
</organism>
<dbReference type="Gene3D" id="3.40.50.300">
    <property type="entry name" value="P-loop containing nucleotide triphosphate hydrolases"/>
    <property type="match status" value="2"/>
</dbReference>
<protein>
    <submittedName>
        <fullName evidence="7">ATP-binding cassette domain-containing protein</fullName>
    </submittedName>
</protein>
<dbReference type="CDD" id="cd03225">
    <property type="entry name" value="ABC_cobalt_CbiO_domain1"/>
    <property type="match status" value="1"/>
</dbReference>
<evidence type="ECO:0000256" key="2">
    <source>
        <dbReference type="ARBA" id="ARBA00022448"/>
    </source>
</evidence>
<evidence type="ECO:0000256" key="5">
    <source>
        <dbReference type="SAM" id="MobiDB-lite"/>
    </source>
</evidence>
<dbReference type="GO" id="GO:0043190">
    <property type="term" value="C:ATP-binding cassette (ABC) transporter complex"/>
    <property type="evidence" value="ECO:0007669"/>
    <property type="project" value="TreeGrafter"/>
</dbReference>
<dbReference type="PANTHER" id="PTHR43553">
    <property type="entry name" value="HEAVY METAL TRANSPORTER"/>
    <property type="match status" value="1"/>
</dbReference>
<evidence type="ECO:0000259" key="6">
    <source>
        <dbReference type="PROSITE" id="PS50893"/>
    </source>
</evidence>
<evidence type="ECO:0000256" key="1">
    <source>
        <dbReference type="ARBA" id="ARBA00005417"/>
    </source>
</evidence>
<dbReference type="GO" id="GO:0016887">
    <property type="term" value="F:ATP hydrolysis activity"/>
    <property type="evidence" value="ECO:0007669"/>
    <property type="project" value="InterPro"/>
</dbReference>
<keyword evidence="4 7" id="KW-0067">ATP-binding</keyword>
<evidence type="ECO:0000256" key="3">
    <source>
        <dbReference type="ARBA" id="ARBA00022741"/>
    </source>
</evidence>
<gene>
    <name evidence="7" type="ORF">ABEG17_15510</name>
</gene>
<dbReference type="InterPro" id="IPR017871">
    <property type="entry name" value="ABC_transporter-like_CS"/>
</dbReference>
<reference evidence="7" key="1">
    <citation type="submission" date="2024-05" db="EMBL/GenBank/DDBJ databases">
        <authorList>
            <person name="Kim S."/>
            <person name="Heo J."/>
            <person name="Choi H."/>
            <person name="Choi Y."/>
            <person name="Kwon S.-W."/>
            <person name="Kim Y."/>
        </authorList>
    </citation>
    <scope>NUCLEOTIDE SEQUENCE</scope>
    <source>
        <strain evidence="7">KACC 23699</strain>
    </source>
</reference>
<dbReference type="SUPFAM" id="SSF52540">
    <property type="entry name" value="P-loop containing nucleoside triphosphate hydrolases"/>
    <property type="match status" value="2"/>
</dbReference>
<dbReference type="AlphaFoldDB" id="A0AAU7JRC5"/>
<dbReference type="GO" id="GO:0005524">
    <property type="term" value="F:ATP binding"/>
    <property type="evidence" value="ECO:0007669"/>
    <property type="project" value="UniProtKB-KW"/>
</dbReference>
<dbReference type="InterPro" id="IPR003593">
    <property type="entry name" value="AAA+_ATPase"/>
</dbReference>
<proteinExistence type="inferred from homology"/>
<accession>A0AAU7JRC5</accession>
<evidence type="ECO:0000313" key="7">
    <source>
        <dbReference type="EMBL" id="XBO42962.1"/>
    </source>
</evidence>
<sequence length="538" mass="55537">MIVLEGVCLAYGARPALRDVTLDVPEGELVLVVGPTGSGKTTFLRALADTDHARRAITAGRVTVDGADPRTCDQGTLSALVGWVAQDPTSGFGGGTVQEEVARHVQARPGDRHGGQRRVEETLDLLALAPLRDRAPADLSGGEQQRVAIAAALVAGPRILVLDEPTSALDPVAAEEVLATLHRLVHDVGVTVLVSEHRLERVVHHADAVLLVGDGVVSPLLGTADAMARSAIHPPLVELGRELGWDPLPLSVRDARRAARSLRDDLESPGHGGTNQALDTPTPAAERAVPGKGGAVVEVRGLGVRRGDTVALRGVDLALGVGEVVALLGRNGAGKSTLLHALLGDLAPTRGRVRLDPATEVALSAQDPARTVDPLALVNEVLAGADGCAEQSRAPQAGAAALFERLAPGVTHHQRVDALSQGQRMALALATVLARRAPLTLLDEPTRGLDYGAKARLVSMLRELAAAGSAVLVATHDVELAAEVADRVVVLAEGEVVADGPAVTVLLDSPAFAPQVAKVVSPAPFLTVSSLVAALPAR</sequence>
<name>A0AAU7JRC5_9MICO</name>
<feature type="domain" description="ABC transporter" evidence="6">
    <location>
        <begin position="2"/>
        <end position="239"/>
    </location>
</feature>
<dbReference type="GO" id="GO:0042626">
    <property type="term" value="F:ATPase-coupled transmembrane transporter activity"/>
    <property type="evidence" value="ECO:0007669"/>
    <property type="project" value="TreeGrafter"/>
</dbReference>
<keyword evidence="3" id="KW-0547">Nucleotide-binding</keyword>
<dbReference type="InterPro" id="IPR027417">
    <property type="entry name" value="P-loop_NTPase"/>
</dbReference>
<evidence type="ECO:0000256" key="4">
    <source>
        <dbReference type="ARBA" id="ARBA00022840"/>
    </source>
</evidence>
<dbReference type="InterPro" id="IPR015856">
    <property type="entry name" value="ABC_transpr_CbiO/EcfA_su"/>
</dbReference>
<dbReference type="PANTHER" id="PTHR43553:SF24">
    <property type="entry name" value="ENERGY-COUPLING FACTOR TRANSPORTER ATP-BINDING PROTEIN ECFA1"/>
    <property type="match status" value="1"/>
</dbReference>
<dbReference type="PROSITE" id="PS50893">
    <property type="entry name" value="ABC_TRANSPORTER_2"/>
    <property type="match status" value="2"/>
</dbReference>
<keyword evidence="2" id="KW-0813">Transport</keyword>